<keyword evidence="4 9" id="KW-0479">Metal-binding</keyword>
<feature type="binding site" evidence="9">
    <location>
        <begin position="286"/>
        <end position="288"/>
    </location>
    <ligand>
        <name>ATP</name>
        <dbReference type="ChEBI" id="CHEBI:30616"/>
    </ligand>
</feature>
<name>A0A916J2Z5_9PROT</name>
<dbReference type="PROSITE" id="PS01075">
    <property type="entry name" value="ACETATE_KINASE_1"/>
    <property type="match status" value="1"/>
</dbReference>
<dbReference type="InterPro" id="IPR000890">
    <property type="entry name" value="Aliphatic_acid_kin_short-chain"/>
</dbReference>
<dbReference type="AlphaFoldDB" id="A0A916J2Z5"/>
<proteinExistence type="inferred from homology"/>
<gene>
    <name evidence="9 11" type="primary">ackA</name>
    <name evidence="11" type="ORF">GTOL_10903</name>
</gene>
<evidence type="ECO:0000256" key="6">
    <source>
        <dbReference type="ARBA" id="ARBA00022777"/>
    </source>
</evidence>
<comment type="caution">
    <text evidence="11">The sequence shown here is derived from an EMBL/GenBank/DDBJ whole genome shotgun (WGS) entry which is preliminary data.</text>
</comment>
<dbReference type="PIRSF" id="PIRSF000722">
    <property type="entry name" value="Acetate_prop_kin"/>
    <property type="match status" value="1"/>
</dbReference>
<comment type="cofactor">
    <cofactor evidence="9">
        <name>Mg(2+)</name>
        <dbReference type="ChEBI" id="CHEBI:18420"/>
    </cofactor>
    <cofactor evidence="9">
        <name>Mn(2+)</name>
        <dbReference type="ChEBI" id="CHEBI:29035"/>
    </cofactor>
    <text evidence="9">Mg(2+). Can also accept Mn(2+).</text>
</comment>
<dbReference type="GO" id="GO:0006085">
    <property type="term" value="P:acetyl-CoA biosynthetic process"/>
    <property type="evidence" value="ECO:0007669"/>
    <property type="project" value="UniProtKB-UniRule"/>
</dbReference>
<dbReference type="EC" id="2.7.2.1" evidence="9"/>
<evidence type="ECO:0000256" key="3">
    <source>
        <dbReference type="ARBA" id="ARBA00022679"/>
    </source>
</evidence>
<feature type="binding site" evidence="9">
    <location>
        <position position="382"/>
    </location>
    <ligand>
        <name>Mg(2+)</name>
        <dbReference type="ChEBI" id="CHEBI:18420"/>
    </ligand>
</feature>
<feature type="binding site" evidence="9">
    <location>
        <position position="9"/>
    </location>
    <ligand>
        <name>Mg(2+)</name>
        <dbReference type="ChEBI" id="CHEBI:18420"/>
    </ligand>
</feature>
<dbReference type="InterPro" id="IPR043129">
    <property type="entry name" value="ATPase_NBD"/>
</dbReference>
<dbReference type="NCBIfam" id="TIGR00016">
    <property type="entry name" value="ackA"/>
    <property type="match status" value="1"/>
</dbReference>
<keyword evidence="2 9" id="KW-0963">Cytoplasm</keyword>
<dbReference type="Proteomes" id="UP000742786">
    <property type="component" value="Unassembled WGS sequence"/>
</dbReference>
<evidence type="ECO:0000313" key="12">
    <source>
        <dbReference type="Proteomes" id="UP000742786"/>
    </source>
</evidence>
<dbReference type="PRINTS" id="PR00471">
    <property type="entry name" value="ACETATEKNASE"/>
</dbReference>
<sequence>MSESILTLNAGSSSIKFALFSNLDPLPEQPEISGQIDGIGARPHIKASDKAGRTLDNVDIVTTDGRDGQHQTALAFLVDWLHAHEAGWRIVAVGHRVVHGADKYSQPALIDDATLELLRTFIPLAPLHQPHNLAGIDVLRATLPGVPQIACFDTAFHMTQPRLASAFALPRRISAQGVRRYGFHGLSYEYIAGRLPQYLGDRSDGRVIVAHLGNGASMCAMQWRASIATTMGFSTLDGLMMGTRPGAIDPGVLLYLMQFEHLDAAALANLLYKESGLLGVSGLSQDMRTLLASGTTEAREAVDLFCYRIVREMGSLAAALGGLDALVFTGGIGEHATPVRERICLDSRWLGVELDIAANQAGITRISRAKSLVDVLVLPTNEEWVIAGHAARLADMR</sequence>
<evidence type="ECO:0000256" key="9">
    <source>
        <dbReference type="HAMAP-Rule" id="MF_00020"/>
    </source>
</evidence>
<evidence type="ECO:0000256" key="2">
    <source>
        <dbReference type="ARBA" id="ARBA00022490"/>
    </source>
</evidence>
<dbReference type="GO" id="GO:0000287">
    <property type="term" value="F:magnesium ion binding"/>
    <property type="evidence" value="ECO:0007669"/>
    <property type="project" value="UniProtKB-UniRule"/>
</dbReference>
<evidence type="ECO:0000256" key="10">
    <source>
        <dbReference type="RuleBase" id="RU003835"/>
    </source>
</evidence>
<dbReference type="Gene3D" id="3.30.420.40">
    <property type="match status" value="2"/>
</dbReference>
<dbReference type="EMBL" id="CAJQUM010000001">
    <property type="protein sequence ID" value="CAG4883021.1"/>
    <property type="molecule type" value="Genomic_DNA"/>
</dbReference>
<dbReference type="RefSeq" id="WP_220635031.1">
    <property type="nucleotide sequence ID" value="NZ_CAJQUM010000001.1"/>
</dbReference>
<protein>
    <recommendedName>
        <fullName evidence="9">Acetate kinase</fullName>
        <ecNumber evidence="9">2.7.2.1</ecNumber>
    </recommendedName>
    <alternativeName>
        <fullName evidence="9">Acetokinase</fullName>
    </alternativeName>
</protein>
<keyword evidence="3 9" id="KW-0808">Transferase</keyword>
<comment type="subcellular location">
    <subcellularLocation>
        <location evidence="9">Cytoplasm</location>
    </subcellularLocation>
</comment>
<dbReference type="GO" id="GO:0006083">
    <property type="term" value="P:acetate metabolic process"/>
    <property type="evidence" value="ECO:0007669"/>
    <property type="project" value="TreeGrafter"/>
</dbReference>
<dbReference type="SUPFAM" id="SSF53067">
    <property type="entry name" value="Actin-like ATPase domain"/>
    <property type="match status" value="2"/>
</dbReference>
<dbReference type="PANTHER" id="PTHR21060">
    <property type="entry name" value="ACETATE KINASE"/>
    <property type="match status" value="1"/>
</dbReference>
<keyword evidence="6 9" id="KW-0418">Kinase</keyword>
<comment type="pathway">
    <text evidence="9">Metabolic intermediate biosynthesis; acetyl-CoA biosynthesis; acetyl-CoA from acetate: step 1/2.</text>
</comment>
<dbReference type="Pfam" id="PF00871">
    <property type="entry name" value="Acetate_kinase"/>
    <property type="match status" value="1"/>
</dbReference>
<feature type="binding site" evidence="9">
    <location>
        <position position="16"/>
    </location>
    <ligand>
        <name>ATP</name>
        <dbReference type="ChEBI" id="CHEBI:30616"/>
    </ligand>
</feature>
<feature type="site" description="Transition state stabilizer" evidence="9">
    <location>
        <position position="184"/>
    </location>
</feature>
<keyword evidence="12" id="KW-1185">Reference proteome</keyword>
<comment type="subunit">
    <text evidence="9">Homodimer.</text>
</comment>
<evidence type="ECO:0000256" key="1">
    <source>
        <dbReference type="ARBA" id="ARBA00008748"/>
    </source>
</evidence>
<keyword evidence="5 9" id="KW-0547">Nucleotide-binding</keyword>
<organism evidence="11 12">
    <name type="scientific">Georgfuchsia toluolica</name>
    <dbReference type="NCBI Taxonomy" id="424218"/>
    <lineage>
        <taxon>Bacteria</taxon>
        <taxon>Pseudomonadati</taxon>
        <taxon>Pseudomonadota</taxon>
        <taxon>Betaproteobacteria</taxon>
        <taxon>Nitrosomonadales</taxon>
        <taxon>Sterolibacteriaceae</taxon>
        <taxon>Georgfuchsia</taxon>
    </lineage>
</organism>
<dbReference type="GO" id="GO:0005524">
    <property type="term" value="F:ATP binding"/>
    <property type="evidence" value="ECO:0007669"/>
    <property type="project" value="UniProtKB-KW"/>
</dbReference>
<keyword evidence="7 9" id="KW-0067">ATP-binding</keyword>
<dbReference type="PANTHER" id="PTHR21060:SF21">
    <property type="entry name" value="ACETATE KINASE"/>
    <property type="match status" value="1"/>
</dbReference>
<evidence type="ECO:0000313" key="11">
    <source>
        <dbReference type="EMBL" id="CAG4883021.1"/>
    </source>
</evidence>
<keyword evidence="8 9" id="KW-0460">Magnesium</keyword>
<feature type="binding site" evidence="9">
    <location>
        <position position="96"/>
    </location>
    <ligand>
        <name>substrate</name>
    </ligand>
</feature>
<evidence type="ECO:0000256" key="4">
    <source>
        <dbReference type="ARBA" id="ARBA00022723"/>
    </source>
</evidence>
<evidence type="ECO:0000256" key="5">
    <source>
        <dbReference type="ARBA" id="ARBA00022741"/>
    </source>
</evidence>
<feature type="binding site" evidence="9">
    <location>
        <begin position="211"/>
        <end position="215"/>
    </location>
    <ligand>
        <name>ATP</name>
        <dbReference type="ChEBI" id="CHEBI:30616"/>
    </ligand>
</feature>
<dbReference type="InterPro" id="IPR004372">
    <property type="entry name" value="Ac/propionate_kinase"/>
</dbReference>
<dbReference type="HAMAP" id="MF_00020">
    <property type="entry name" value="Acetate_kinase"/>
    <property type="match status" value="1"/>
</dbReference>
<accession>A0A916J2Z5</accession>
<evidence type="ECO:0000256" key="7">
    <source>
        <dbReference type="ARBA" id="ARBA00022840"/>
    </source>
</evidence>
<feature type="active site" description="Proton donor/acceptor" evidence="9">
    <location>
        <position position="153"/>
    </location>
</feature>
<reference evidence="11" key="1">
    <citation type="submission" date="2021-04" db="EMBL/GenBank/DDBJ databases">
        <authorList>
            <person name="Hornung B."/>
        </authorList>
    </citation>
    <scope>NUCLEOTIDE SEQUENCE</scope>
    <source>
        <strain evidence="11">G5G6</strain>
    </source>
</reference>
<dbReference type="GO" id="GO:0005829">
    <property type="term" value="C:cytosol"/>
    <property type="evidence" value="ECO:0007669"/>
    <property type="project" value="TreeGrafter"/>
</dbReference>
<feature type="binding site" evidence="9">
    <location>
        <begin position="331"/>
        <end position="335"/>
    </location>
    <ligand>
        <name>ATP</name>
        <dbReference type="ChEBI" id="CHEBI:30616"/>
    </ligand>
</feature>
<dbReference type="GO" id="GO:0008776">
    <property type="term" value="F:acetate kinase activity"/>
    <property type="evidence" value="ECO:0007669"/>
    <property type="project" value="UniProtKB-UniRule"/>
</dbReference>
<comment type="function">
    <text evidence="9">Catalyzes the formation of acetyl phosphate from acetate and ATP. Can also catalyze the reverse reaction.</text>
</comment>
<comment type="similarity">
    <text evidence="1 9 10">Belongs to the acetokinase family.</text>
</comment>
<feature type="site" description="Transition state stabilizer" evidence="9">
    <location>
        <position position="244"/>
    </location>
</feature>
<dbReference type="InterPro" id="IPR023865">
    <property type="entry name" value="Aliphatic_acid_kinase_CS"/>
</dbReference>
<comment type="catalytic activity">
    <reaction evidence="9">
        <text>acetate + ATP = acetyl phosphate + ADP</text>
        <dbReference type="Rhea" id="RHEA:11352"/>
        <dbReference type="ChEBI" id="CHEBI:22191"/>
        <dbReference type="ChEBI" id="CHEBI:30089"/>
        <dbReference type="ChEBI" id="CHEBI:30616"/>
        <dbReference type="ChEBI" id="CHEBI:456216"/>
        <dbReference type="EC" id="2.7.2.1"/>
    </reaction>
</comment>
<evidence type="ECO:0000256" key="8">
    <source>
        <dbReference type="ARBA" id="ARBA00022842"/>
    </source>
</evidence>